<reference evidence="1 2" key="1">
    <citation type="submission" date="2023-07" db="EMBL/GenBank/DDBJ databases">
        <title>Sorghum-associated microbial communities from plants grown in Nebraska, USA.</title>
        <authorList>
            <person name="Schachtman D."/>
        </authorList>
    </citation>
    <scope>NUCLEOTIDE SEQUENCE [LARGE SCALE GENOMIC DNA]</scope>
    <source>
        <strain evidence="1 2">BE310</strain>
    </source>
</reference>
<evidence type="ECO:0000313" key="2">
    <source>
        <dbReference type="Proteomes" id="UP001180536"/>
    </source>
</evidence>
<dbReference type="RefSeq" id="WP_310345472.1">
    <property type="nucleotide sequence ID" value="NZ_JAVDXQ010000003.1"/>
</dbReference>
<protein>
    <recommendedName>
        <fullName evidence="3">KTSC domain-containing protein</fullName>
    </recommendedName>
</protein>
<gene>
    <name evidence="1" type="ORF">J2X16_002731</name>
</gene>
<organism evidence="1 2">
    <name type="scientific">Pelomonas aquatica</name>
    <dbReference type="NCBI Taxonomy" id="431058"/>
    <lineage>
        <taxon>Bacteria</taxon>
        <taxon>Pseudomonadati</taxon>
        <taxon>Pseudomonadota</taxon>
        <taxon>Betaproteobacteria</taxon>
        <taxon>Burkholderiales</taxon>
        <taxon>Sphaerotilaceae</taxon>
        <taxon>Roseateles</taxon>
    </lineage>
</organism>
<proteinExistence type="predicted"/>
<evidence type="ECO:0008006" key="3">
    <source>
        <dbReference type="Google" id="ProtNLM"/>
    </source>
</evidence>
<accession>A0ABU1Z9S7</accession>
<sequence length="77" mass="8659">MKLQRYANRNGESGVVAFATGPRGIAVQFVDGAVYVYDLERPGRAHVTEMKRLARAGQGLSTYISREVRDNYAKRLR</sequence>
<dbReference type="EMBL" id="JAVDXQ010000003">
    <property type="protein sequence ID" value="MDR7297384.1"/>
    <property type="molecule type" value="Genomic_DNA"/>
</dbReference>
<comment type="caution">
    <text evidence="1">The sequence shown here is derived from an EMBL/GenBank/DDBJ whole genome shotgun (WGS) entry which is preliminary data.</text>
</comment>
<keyword evidence="2" id="KW-1185">Reference proteome</keyword>
<dbReference type="Proteomes" id="UP001180536">
    <property type="component" value="Unassembled WGS sequence"/>
</dbReference>
<name>A0ABU1Z9S7_9BURK</name>
<evidence type="ECO:0000313" key="1">
    <source>
        <dbReference type="EMBL" id="MDR7297384.1"/>
    </source>
</evidence>